<accession>A0A3E2B1C6</accession>
<evidence type="ECO:0000313" key="3">
    <source>
        <dbReference type="Proteomes" id="UP000260649"/>
    </source>
</evidence>
<proteinExistence type="predicted"/>
<keyword evidence="1" id="KW-0472">Membrane</keyword>
<dbReference type="AlphaFoldDB" id="A0A3E2B1C6"/>
<keyword evidence="3" id="KW-1185">Reference proteome</keyword>
<evidence type="ECO:0000256" key="1">
    <source>
        <dbReference type="SAM" id="Phobius"/>
    </source>
</evidence>
<reference evidence="2 3" key="1">
    <citation type="submission" date="2018-07" db="EMBL/GenBank/DDBJ databases">
        <title>GABA Modulating Bacteria of the Human Gut Microbiota.</title>
        <authorList>
            <person name="Strandwitz P."/>
            <person name="Kim K.H."/>
            <person name="Terekhova D."/>
            <person name="Liu J.K."/>
            <person name="Sharma A."/>
            <person name="Levering J."/>
            <person name="Mcdonald D."/>
            <person name="Dietrich D."/>
            <person name="Ramadhar T.R."/>
            <person name="Lekbua A."/>
            <person name="Mroue N."/>
            <person name="Liston C."/>
            <person name="Stewart E.J."/>
            <person name="Dubin M.J."/>
            <person name="Zengler K."/>
            <person name="Knight R."/>
            <person name="Gilbert J.A."/>
            <person name="Clardy J."/>
            <person name="Lewis K."/>
        </authorList>
    </citation>
    <scope>NUCLEOTIDE SEQUENCE [LARGE SCALE GENOMIC DNA]</scope>
    <source>
        <strain evidence="2 3">KLE1738</strain>
    </source>
</reference>
<keyword evidence="1" id="KW-1133">Transmembrane helix</keyword>
<dbReference type="InterPro" id="IPR038765">
    <property type="entry name" value="Papain-like_cys_pep_sf"/>
</dbReference>
<dbReference type="Proteomes" id="UP000260649">
    <property type="component" value="Unassembled WGS sequence"/>
</dbReference>
<dbReference type="EMBL" id="QQRQ01000030">
    <property type="protein sequence ID" value="RFT05751.1"/>
    <property type="molecule type" value="Genomic_DNA"/>
</dbReference>
<protein>
    <submittedName>
        <fullName evidence="2">Uncharacterized protein</fullName>
    </submittedName>
</protein>
<organism evidence="2 3">
    <name type="scientific">Evtepia gabavorous</name>
    <dbReference type="NCBI Taxonomy" id="2211183"/>
    <lineage>
        <taxon>Bacteria</taxon>
        <taxon>Bacillati</taxon>
        <taxon>Bacillota</taxon>
        <taxon>Clostridia</taxon>
        <taxon>Eubacteriales</taxon>
        <taxon>Evtepia</taxon>
    </lineage>
</organism>
<name>A0A3E2B1C6_9FIRM</name>
<keyword evidence="1" id="KW-0812">Transmembrane</keyword>
<sequence>MIFVCLYEVNNTKNPSKKGMETDMSERKQAPETPWYLRPFGPLVSLALLCVVWGVYGKARLSGRRTRAQRAWQVVSQGCVYDLGRDLTRHNCFRYCNRGSLSSAYFAQATAALSDGYIYLALTHSNSPAGEVIGLFTGRAYNHISLAFDRALKTLVSYNGGEGGEAPGLNPETLKGLAERKGASVRVYRLAATRHQKQIMLKRLRKINQEGSAYNLLGLLFPMSCQPNIMFCSQFVYAMLRLAGLHYFRKNPLQVRPTDFVEWDRRGRLAFVAEFTFDGVCLHCQDSIPQMRPTAG</sequence>
<dbReference type="Gene3D" id="3.90.1720.10">
    <property type="entry name" value="endopeptidase domain like (from Nostoc punctiforme)"/>
    <property type="match status" value="1"/>
</dbReference>
<dbReference type="SUPFAM" id="SSF54001">
    <property type="entry name" value="Cysteine proteinases"/>
    <property type="match status" value="1"/>
</dbReference>
<evidence type="ECO:0000313" key="2">
    <source>
        <dbReference type="EMBL" id="RFT05751.1"/>
    </source>
</evidence>
<feature type="transmembrane region" description="Helical" evidence="1">
    <location>
        <begin position="35"/>
        <end position="56"/>
    </location>
</feature>
<gene>
    <name evidence="2" type="ORF">DV520_10970</name>
</gene>
<comment type="caution">
    <text evidence="2">The sequence shown here is derived from an EMBL/GenBank/DDBJ whole genome shotgun (WGS) entry which is preliminary data.</text>
</comment>